<name>A0A437JMR9_9BURK</name>
<evidence type="ECO:0000256" key="6">
    <source>
        <dbReference type="SAM" id="MobiDB-lite"/>
    </source>
</evidence>
<protein>
    <recommendedName>
        <fullName evidence="9">Mutator family transposase</fullName>
    </recommendedName>
</protein>
<evidence type="ECO:0000313" key="7">
    <source>
        <dbReference type="EMBL" id="RVT48011.1"/>
    </source>
</evidence>
<dbReference type="GO" id="GO:0003677">
    <property type="term" value="F:DNA binding"/>
    <property type="evidence" value="ECO:0007669"/>
    <property type="project" value="UniProtKB-KW"/>
</dbReference>
<comment type="similarity">
    <text evidence="2">Belongs to the transposase mutator family.</text>
</comment>
<organism evidence="7 8">
    <name type="scientific">Rubrivivax albus</name>
    <dbReference type="NCBI Taxonomy" id="2499835"/>
    <lineage>
        <taxon>Bacteria</taxon>
        <taxon>Pseudomonadati</taxon>
        <taxon>Pseudomonadota</taxon>
        <taxon>Betaproteobacteria</taxon>
        <taxon>Burkholderiales</taxon>
        <taxon>Sphaerotilaceae</taxon>
        <taxon>Rubrivivax</taxon>
    </lineage>
</organism>
<gene>
    <name evidence="7" type="ORF">ENE75_23520</name>
</gene>
<reference evidence="7 8" key="1">
    <citation type="submission" date="2019-01" db="EMBL/GenBank/DDBJ databases">
        <authorList>
            <person name="Chen W.-M."/>
        </authorList>
    </citation>
    <scope>NUCLEOTIDE SEQUENCE [LARGE SCALE GENOMIC DNA]</scope>
    <source>
        <strain evidence="7 8">ICH-3</strain>
    </source>
</reference>
<dbReference type="Pfam" id="PF00872">
    <property type="entry name" value="Transposase_mut"/>
    <property type="match status" value="1"/>
</dbReference>
<dbReference type="InterPro" id="IPR001207">
    <property type="entry name" value="Transposase_mutator"/>
</dbReference>
<keyword evidence="4" id="KW-0238">DNA-binding</keyword>
<proteinExistence type="inferred from homology"/>
<evidence type="ECO:0000313" key="8">
    <source>
        <dbReference type="Proteomes" id="UP000288178"/>
    </source>
</evidence>
<evidence type="ECO:0008006" key="9">
    <source>
        <dbReference type="Google" id="ProtNLM"/>
    </source>
</evidence>
<evidence type="ECO:0000256" key="2">
    <source>
        <dbReference type="ARBA" id="ARBA00010961"/>
    </source>
</evidence>
<accession>A0A437JMR9</accession>
<dbReference type="AlphaFoldDB" id="A0A437JMR9"/>
<dbReference type="EMBL" id="SACT01000012">
    <property type="protein sequence ID" value="RVT48011.1"/>
    <property type="molecule type" value="Genomic_DNA"/>
</dbReference>
<keyword evidence="8" id="KW-1185">Reference proteome</keyword>
<keyword evidence="5" id="KW-0233">DNA recombination</keyword>
<comment type="function">
    <text evidence="1">Required for the transposition of the insertion element.</text>
</comment>
<dbReference type="Proteomes" id="UP000288178">
    <property type="component" value="Unassembled WGS sequence"/>
</dbReference>
<evidence type="ECO:0000256" key="3">
    <source>
        <dbReference type="ARBA" id="ARBA00022578"/>
    </source>
</evidence>
<keyword evidence="3" id="KW-0815">Transposition</keyword>
<evidence type="ECO:0000256" key="5">
    <source>
        <dbReference type="ARBA" id="ARBA00023172"/>
    </source>
</evidence>
<dbReference type="GO" id="GO:0004803">
    <property type="term" value="F:transposase activity"/>
    <property type="evidence" value="ECO:0007669"/>
    <property type="project" value="InterPro"/>
</dbReference>
<sequence length="247" mass="26660">MPFSKSSLDFLARSRVGRSQPDADAARRRSTVFDSAPDNCAASSRLLLCARYLVVYGRSVSWRTSTSGSGDGSQGLWAVGALASGETEILGNWATQDGSQPTWALAEEELRRRGVERIRILITDDAEAVAADFPGNPTLVYRSACTPVSLASLELTARQHRIAERTTSLADRINATIVRRLRRMAPLNSAADALELVARSLAQASRRIETSSNISSGARHRPSGLGSPWAITGQRWELPIAESGPAR</sequence>
<dbReference type="GO" id="GO:0006313">
    <property type="term" value="P:DNA transposition"/>
    <property type="evidence" value="ECO:0007669"/>
    <property type="project" value="InterPro"/>
</dbReference>
<comment type="caution">
    <text evidence="7">The sequence shown here is derived from an EMBL/GenBank/DDBJ whole genome shotgun (WGS) entry which is preliminary data.</text>
</comment>
<evidence type="ECO:0000256" key="1">
    <source>
        <dbReference type="ARBA" id="ARBA00002190"/>
    </source>
</evidence>
<feature type="region of interest" description="Disordered" evidence="6">
    <location>
        <begin position="209"/>
        <end position="230"/>
    </location>
</feature>
<evidence type="ECO:0000256" key="4">
    <source>
        <dbReference type="ARBA" id="ARBA00023125"/>
    </source>
</evidence>